<keyword evidence="4 10" id="KW-0812">Transmembrane</keyword>
<evidence type="ECO:0000256" key="9">
    <source>
        <dbReference type="ARBA" id="ARBA00023201"/>
    </source>
</evidence>
<feature type="transmembrane region" description="Helical" evidence="10">
    <location>
        <begin position="55"/>
        <end position="74"/>
    </location>
</feature>
<comment type="similarity">
    <text evidence="10">Belongs to the monovalent cation:proton antiporter 1 (CPA1) transporter (TC 2.A.36) family.</text>
</comment>
<feature type="transmembrane region" description="Helical" evidence="10">
    <location>
        <begin position="86"/>
        <end position="107"/>
    </location>
</feature>
<keyword evidence="2 10" id="KW-0813">Transport</keyword>
<gene>
    <name evidence="12" type="ORF">DQQ10_13710</name>
</gene>
<keyword evidence="10" id="KW-0050">Antiport</keyword>
<feature type="transmembrane region" description="Helical" evidence="10">
    <location>
        <begin position="348"/>
        <end position="371"/>
    </location>
</feature>
<sequence>MHSAILLCLGLVFSVSILVLIAQKIRIAYPIFLAIAGIVVGFIPMLPTIGIDPELVFLVILPPILYEAAQSISLKELWKWRRIISVMAIGFVFFTTVTVACISHWLIPGFSWQHGFLLGAIISPPDAAAATTVLKYVKIPKGIVSILEGESLPNDATSLTIFRFSLAAIATSHFTWHEAAGGFAFVVVFGVAIGLAFGFIFNFLLKRLPANSELDIAFSLVIPHVMYITAESLHSSGVLAVVSGGLLIAYKNHFDISHSSRLKAGAIWTSLVFILNAVIFFLIGLQLPSIVNDLKGIALRDAIIISIIITIVITATRLFSGILSALFTRFISRYITVAQAAPGWRNPAIVGWVAMRGVVSLASAMSIPVLLTNGEEFPHRSLILFVTFFVTIVTLVGQGLMLPWLVKVVKPQELSTRKTDDVQMFEMEAQLSKVAVDELEQHHAKTMERNFLVKHKFDTLRDKVEMLEINKESEEGFKHATGMLDEFNKVMHAVATRQRQELHKFRRMTDYDDNVIKAIETKLDLEEEKLGEGNGH</sequence>
<feature type="transmembrane region" description="Helical" evidence="10">
    <location>
        <begin position="225"/>
        <end position="250"/>
    </location>
</feature>
<dbReference type="PANTHER" id="PTHR10110">
    <property type="entry name" value="SODIUM/HYDROGEN EXCHANGER"/>
    <property type="match status" value="1"/>
</dbReference>
<evidence type="ECO:0000256" key="1">
    <source>
        <dbReference type="ARBA" id="ARBA00004651"/>
    </source>
</evidence>
<evidence type="ECO:0000256" key="6">
    <source>
        <dbReference type="ARBA" id="ARBA00023053"/>
    </source>
</evidence>
<dbReference type="GO" id="GO:0098719">
    <property type="term" value="P:sodium ion import across plasma membrane"/>
    <property type="evidence" value="ECO:0007669"/>
    <property type="project" value="TreeGrafter"/>
</dbReference>
<accession>A0A364Y1C5</accession>
<evidence type="ECO:0000256" key="10">
    <source>
        <dbReference type="RuleBase" id="RU366002"/>
    </source>
</evidence>
<keyword evidence="3 10" id="KW-1003">Cell membrane</keyword>
<keyword evidence="8 10" id="KW-0472">Membrane</keyword>
<dbReference type="Pfam" id="PF00999">
    <property type="entry name" value="Na_H_Exchanger"/>
    <property type="match status" value="1"/>
</dbReference>
<evidence type="ECO:0000313" key="12">
    <source>
        <dbReference type="EMBL" id="RAW00641.1"/>
    </source>
</evidence>
<proteinExistence type="inferred from homology"/>
<comment type="subcellular location">
    <subcellularLocation>
        <location evidence="1 10">Cell membrane</location>
        <topology evidence="1 10">Multi-pass membrane protein</topology>
    </subcellularLocation>
</comment>
<dbReference type="Proteomes" id="UP000251889">
    <property type="component" value="Unassembled WGS sequence"/>
</dbReference>
<dbReference type="PANTHER" id="PTHR10110:SF86">
    <property type="entry name" value="SODIUM_HYDROGEN EXCHANGER 7"/>
    <property type="match status" value="1"/>
</dbReference>
<dbReference type="GO" id="GO:0015386">
    <property type="term" value="F:potassium:proton antiporter activity"/>
    <property type="evidence" value="ECO:0007669"/>
    <property type="project" value="TreeGrafter"/>
</dbReference>
<dbReference type="InterPro" id="IPR004705">
    <property type="entry name" value="Cation/H_exchanger_CPA1_bac"/>
</dbReference>
<evidence type="ECO:0000256" key="8">
    <source>
        <dbReference type="ARBA" id="ARBA00023136"/>
    </source>
</evidence>
<evidence type="ECO:0000256" key="5">
    <source>
        <dbReference type="ARBA" id="ARBA00022989"/>
    </source>
</evidence>
<dbReference type="GO" id="GO:0051453">
    <property type="term" value="P:regulation of intracellular pH"/>
    <property type="evidence" value="ECO:0007669"/>
    <property type="project" value="TreeGrafter"/>
</dbReference>
<evidence type="ECO:0000313" key="13">
    <source>
        <dbReference type="Proteomes" id="UP000251889"/>
    </source>
</evidence>
<organism evidence="12 13">
    <name type="scientific">Pseudochryseolinea flava</name>
    <dbReference type="NCBI Taxonomy" id="2059302"/>
    <lineage>
        <taxon>Bacteria</taxon>
        <taxon>Pseudomonadati</taxon>
        <taxon>Bacteroidota</taxon>
        <taxon>Cytophagia</taxon>
        <taxon>Cytophagales</taxon>
        <taxon>Fulvivirgaceae</taxon>
        <taxon>Pseudochryseolinea</taxon>
    </lineage>
</organism>
<name>A0A364Y1C5_9BACT</name>
<evidence type="ECO:0000256" key="2">
    <source>
        <dbReference type="ARBA" id="ARBA00022448"/>
    </source>
</evidence>
<evidence type="ECO:0000256" key="3">
    <source>
        <dbReference type="ARBA" id="ARBA00022475"/>
    </source>
</evidence>
<evidence type="ECO:0000256" key="4">
    <source>
        <dbReference type="ARBA" id="ARBA00022692"/>
    </source>
</evidence>
<feature type="domain" description="Cation/H+ exchanger transmembrane" evidence="11">
    <location>
        <begin position="15"/>
        <end position="407"/>
    </location>
</feature>
<feature type="transmembrane region" description="Helical" evidence="10">
    <location>
        <begin position="262"/>
        <end position="283"/>
    </location>
</feature>
<dbReference type="InterPro" id="IPR018422">
    <property type="entry name" value="Cation/H_exchanger_CPA1"/>
</dbReference>
<evidence type="ECO:0000259" key="11">
    <source>
        <dbReference type="Pfam" id="PF00999"/>
    </source>
</evidence>
<keyword evidence="6 10" id="KW-0915">Sodium</keyword>
<dbReference type="NCBIfam" id="TIGR00831">
    <property type="entry name" value="a_cpa1"/>
    <property type="match status" value="1"/>
</dbReference>
<dbReference type="RefSeq" id="WP_112747441.1">
    <property type="nucleotide sequence ID" value="NZ_QMFY01000006.1"/>
</dbReference>
<feature type="transmembrane region" description="Helical" evidence="10">
    <location>
        <begin position="156"/>
        <end position="176"/>
    </location>
</feature>
<feature type="transmembrane region" description="Helical" evidence="10">
    <location>
        <begin position="6"/>
        <end position="22"/>
    </location>
</feature>
<keyword evidence="7 10" id="KW-0406">Ion transport</keyword>
<feature type="transmembrane region" description="Helical" evidence="10">
    <location>
        <begin position="183"/>
        <end position="205"/>
    </location>
</feature>
<keyword evidence="13" id="KW-1185">Reference proteome</keyword>
<dbReference type="AlphaFoldDB" id="A0A364Y1C5"/>
<keyword evidence="5 10" id="KW-1133">Transmembrane helix</keyword>
<feature type="transmembrane region" description="Helical" evidence="10">
    <location>
        <begin position="303"/>
        <end position="327"/>
    </location>
</feature>
<dbReference type="EMBL" id="QMFY01000006">
    <property type="protein sequence ID" value="RAW00641.1"/>
    <property type="molecule type" value="Genomic_DNA"/>
</dbReference>
<comment type="function">
    <text evidence="10">Na(+)/H(+) antiporter that extrudes sodium in exchange for external protons.</text>
</comment>
<protein>
    <submittedName>
        <fullName evidence="12">Na+/H+ antiporter</fullName>
    </submittedName>
</protein>
<comment type="caution">
    <text evidence="12">The sequence shown here is derived from an EMBL/GenBank/DDBJ whole genome shotgun (WGS) entry which is preliminary data.</text>
</comment>
<feature type="transmembrane region" description="Helical" evidence="10">
    <location>
        <begin position="383"/>
        <end position="406"/>
    </location>
</feature>
<keyword evidence="9 10" id="KW-0739">Sodium transport</keyword>
<dbReference type="Gene3D" id="6.10.140.1330">
    <property type="match status" value="1"/>
</dbReference>
<dbReference type="InterPro" id="IPR006153">
    <property type="entry name" value="Cation/H_exchanger_TM"/>
</dbReference>
<dbReference type="GO" id="GO:0005886">
    <property type="term" value="C:plasma membrane"/>
    <property type="evidence" value="ECO:0007669"/>
    <property type="project" value="UniProtKB-SubCell"/>
</dbReference>
<reference evidence="12 13" key="1">
    <citation type="submission" date="2018-06" db="EMBL/GenBank/DDBJ databases">
        <title>Chryseolinea flavus sp. nov., a member of the phylum Bacteroidetes isolated from soil.</title>
        <authorList>
            <person name="Li Y."/>
            <person name="Wang J."/>
        </authorList>
    </citation>
    <scope>NUCLEOTIDE SEQUENCE [LARGE SCALE GENOMIC DNA]</scope>
    <source>
        <strain evidence="12 13">SDU1-6</strain>
    </source>
</reference>
<evidence type="ECO:0000256" key="7">
    <source>
        <dbReference type="ARBA" id="ARBA00023065"/>
    </source>
</evidence>
<dbReference type="OrthoDB" id="9809206at2"/>
<feature type="transmembrane region" description="Helical" evidence="10">
    <location>
        <begin position="29"/>
        <end position="49"/>
    </location>
</feature>
<dbReference type="GO" id="GO:0015385">
    <property type="term" value="F:sodium:proton antiporter activity"/>
    <property type="evidence" value="ECO:0007669"/>
    <property type="project" value="InterPro"/>
</dbReference>